<evidence type="ECO:0000259" key="2">
    <source>
        <dbReference type="Pfam" id="PF01370"/>
    </source>
</evidence>
<dbReference type="PANTHER" id="PTHR43000">
    <property type="entry name" value="DTDP-D-GLUCOSE 4,6-DEHYDRATASE-RELATED"/>
    <property type="match status" value="1"/>
</dbReference>
<accession>A0A6J6JZH4</accession>
<evidence type="ECO:0000256" key="1">
    <source>
        <dbReference type="ARBA" id="ARBA00007637"/>
    </source>
</evidence>
<dbReference type="InterPro" id="IPR036291">
    <property type="entry name" value="NAD(P)-bd_dom_sf"/>
</dbReference>
<gene>
    <name evidence="3" type="ORF">UFOPK2169_00161</name>
</gene>
<reference evidence="3" key="1">
    <citation type="submission" date="2020-05" db="EMBL/GenBank/DDBJ databases">
        <authorList>
            <person name="Chiriac C."/>
            <person name="Salcher M."/>
            <person name="Ghai R."/>
            <person name="Kavagutti S V."/>
        </authorList>
    </citation>
    <scope>NUCLEOTIDE SEQUENCE</scope>
</reference>
<sequence>MKIFVTGAAGQVGSHVVDSAIARGDEVVGIDNFATGRDVHVAGSSQYNFVEGSISNTELVQQLISDFKPDVLVHTAAAYKDPDDWLTDVDTNIRGMVNLVDAAKANSVGRFVYFQTALIYGVKPEENPVSLQHPRRVDNSSYSISKGAAEDYLVLSGLDYVTFRLANVVGPRNVSGPLPIFYQRLSEGKKCFVTPARRDFVYVGDLVKAVMMASQGTGHGAYHFSSGGDVAIIELYDEVVKAMGISDYPEPERRELSPDDAPSILLDPSRTFADFGDIEFTPLNVTVWNAVKYYQEFGVTGGYTHLKSND</sequence>
<dbReference type="EMBL" id="CAEZWE010000003">
    <property type="protein sequence ID" value="CAB4641928.1"/>
    <property type="molecule type" value="Genomic_DNA"/>
</dbReference>
<dbReference type="Gene3D" id="3.40.50.720">
    <property type="entry name" value="NAD(P)-binding Rossmann-like Domain"/>
    <property type="match status" value="1"/>
</dbReference>
<dbReference type="Pfam" id="PF01370">
    <property type="entry name" value="Epimerase"/>
    <property type="match status" value="1"/>
</dbReference>
<comment type="similarity">
    <text evidence="1">Belongs to the NAD(P)-dependent epimerase/dehydratase family.</text>
</comment>
<dbReference type="SUPFAM" id="SSF51735">
    <property type="entry name" value="NAD(P)-binding Rossmann-fold domains"/>
    <property type="match status" value="1"/>
</dbReference>
<name>A0A6J6JZH4_9ZZZZ</name>
<organism evidence="3">
    <name type="scientific">freshwater metagenome</name>
    <dbReference type="NCBI Taxonomy" id="449393"/>
    <lineage>
        <taxon>unclassified sequences</taxon>
        <taxon>metagenomes</taxon>
        <taxon>ecological metagenomes</taxon>
    </lineage>
</organism>
<dbReference type="InterPro" id="IPR001509">
    <property type="entry name" value="Epimerase_deHydtase"/>
</dbReference>
<feature type="domain" description="NAD-dependent epimerase/dehydratase" evidence="2">
    <location>
        <begin position="3"/>
        <end position="215"/>
    </location>
</feature>
<protein>
    <submittedName>
        <fullName evidence="3">Unannotated protein</fullName>
    </submittedName>
</protein>
<evidence type="ECO:0000313" key="3">
    <source>
        <dbReference type="EMBL" id="CAB4641928.1"/>
    </source>
</evidence>
<dbReference type="AlphaFoldDB" id="A0A6J6JZH4"/>
<proteinExistence type="inferred from homology"/>